<evidence type="ECO:0000313" key="2">
    <source>
        <dbReference type="EMBL" id="KAA1122340.1"/>
    </source>
</evidence>
<dbReference type="AlphaFoldDB" id="A0A5B0R9Q0"/>
<name>A0A5B0R9Q0_PUCGR</name>
<feature type="region of interest" description="Disordered" evidence="1">
    <location>
        <begin position="332"/>
        <end position="382"/>
    </location>
</feature>
<comment type="caution">
    <text evidence="2">The sequence shown here is derived from an EMBL/GenBank/DDBJ whole genome shotgun (WGS) entry which is preliminary data.</text>
</comment>
<feature type="compositionally biased region" description="Basic and acidic residues" evidence="1">
    <location>
        <begin position="40"/>
        <end position="52"/>
    </location>
</feature>
<protein>
    <recommendedName>
        <fullName evidence="4">CCHC-type domain-containing protein</fullName>
    </recommendedName>
</protein>
<organism evidence="2 3">
    <name type="scientific">Puccinia graminis f. sp. tritici</name>
    <dbReference type="NCBI Taxonomy" id="56615"/>
    <lineage>
        <taxon>Eukaryota</taxon>
        <taxon>Fungi</taxon>
        <taxon>Dikarya</taxon>
        <taxon>Basidiomycota</taxon>
        <taxon>Pucciniomycotina</taxon>
        <taxon>Pucciniomycetes</taxon>
        <taxon>Pucciniales</taxon>
        <taxon>Pucciniaceae</taxon>
        <taxon>Puccinia</taxon>
    </lineage>
</organism>
<feature type="compositionally biased region" description="Polar residues" evidence="1">
    <location>
        <begin position="14"/>
        <end position="25"/>
    </location>
</feature>
<reference evidence="2 3" key="1">
    <citation type="submission" date="2019-05" db="EMBL/GenBank/DDBJ databases">
        <title>Emergence of the Ug99 lineage of the wheat stem rust pathogen through somatic hybridization.</title>
        <authorList>
            <person name="Li F."/>
            <person name="Upadhyaya N.M."/>
            <person name="Sperschneider J."/>
            <person name="Matny O."/>
            <person name="Nguyen-Phuc H."/>
            <person name="Mago R."/>
            <person name="Raley C."/>
            <person name="Miller M.E."/>
            <person name="Silverstein K.A.T."/>
            <person name="Henningsen E."/>
            <person name="Hirsch C.D."/>
            <person name="Visser B."/>
            <person name="Pretorius Z.A."/>
            <person name="Steffenson B.J."/>
            <person name="Schwessinger B."/>
            <person name="Dodds P.N."/>
            <person name="Figueroa M."/>
        </authorList>
    </citation>
    <scope>NUCLEOTIDE SEQUENCE [LARGE SCALE GENOMIC DNA]</scope>
    <source>
        <strain evidence="2 3">Ug99</strain>
    </source>
</reference>
<sequence length="460" mass="50624">MVPLTRSPIRTRAAANQSHNRSPSGSDVMPDDLIPPNHEVPPHRELSSNSRAADDPRFRAMVIKEANTRFPPEDRLKEDGSNFQIWLRDVQEFALMTFDDDMYFEADHSHDPMDCVAKAALLLSLHRSIKADLYELSSSFSIMAQIKRRFTTFSCAAQLNKWANLFAIPFDPTTDASSVAALYRHRLADLRERDIPMSFNDYFNVLSSCRERVRARDAGRHCEPLPSGFASHAHDAQHDIRAASVESHPDNVYVLAGRPSGFKTPTPQSRSCFCCGSSSHLISQCNIAPSNPTTGHPPRQSHHPPGPQPPVAQYQAYYPILAPPFHPYHNAYHHRGAAAPPAPLQPADSYRPSYRSNVNTHRPSAREADATMTDPNAVDASTAAPSFSDLTFSATPEGTPSDALFDTGATHHLTGDRSALTEFMLLRNPIPLRVATNGAPRFVTGKGTLTFLGPSSTLDG</sequence>
<dbReference type="Proteomes" id="UP000325313">
    <property type="component" value="Unassembled WGS sequence"/>
</dbReference>
<evidence type="ECO:0000256" key="1">
    <source>
        <dbReference type="SAM" id="MobiDB-lite"/>
    </source>
</evidence>
<gene>
    <name evidence="2" type="ORF">PGTUg99_036806</name>
</gene>
<evidence type="ECO:0008006" key="4">
    <source>
        <dbReference type="Google" id="ProtNLM"/>
    </source>
</evidence>
<feature type="region of interest" description="Disordered" evidence="1">
    <location>
        <begin position="286"/>
        <end position="312"/>
    </location>
</feature>
<accession>A0A5B0R9Q0</accession>
<feature type="region of interest" description="Disordered" evidence="1">
    <location>
        <begin position="1"/>
        <end position="52"/>
    </location>
</feature>
<dbReference type="EMBL" id="VDEP01000236">
    <property type="protein sequence ID" value="KAA1122340.1"/>
    <property type="molecule type" value="Genomic_DNA"/>
</dbReference>
<evidence type="ECO:0000313" key="3">
    <source>
        <dbReference type="Proteomes" id="UP000325313"/>
    </source>
</evidence>
<proteinExistence type="predicted"/>